<dbReference type="InterPro" id="IPR013538">
    <property type="entry name" value="ASHA1/2-like_C"/>
</dbReference>
<evidence type="ECO:0000313" key="3">
    <source>
        <dbReference type="EMBL" id="SDF59243.1"/>
    </source>
</evidence>
<dbReference type="OrthoDB" id="118698at2"/>
<dbReference type="SUPFAM" id="SSF55961">
    <property type="entry name" value="Bet v1-like"/>
    <property type="match status" value="1"/>
</dbReference>
<proteinExistence type="inferred from homology"/>
<organism evidence="3 4">
    <name type="scientific">Dyadobacter soli</name>
    <dbReference type="NCBI Taxonomy" id="659014"/>
    <lineage>
        <taxon>Bacteria</taxon>
        <taxon>Pseudomonadati</taxon>
        <taxon>Bacteroidota</taxon>
        <taxon>Cytophagia</taxon>
        <taxon>Cytophagales</taxon>
        <taxon>Spirosomataceae</taxon>
        <taxon>Dyadobacter</taxon>
    </lineage>
</organism>
<reference evidence="4" key="1">
    <citation type="submission" date="2016-10" db="EMBL/GenBank/DDBJ databases">
        <authorList>
            <person name="Varghese N."/>
            <person name="Submissions S."/>
        </authorList>
    </citation>
    <scope>NUCLEOTIDE SEQUENCE [LARGE SCALE GENOMIC DNA]</scope>
    <source>
        <strain evidence="4">DSM 25329</strain>
    </source>
</reference>
<name>A0A1G7MBY0_9BACT</name>
<keyword evidence="4" id="KW-1185">Reference proteome</keyword>
<dbReference type="Pfam" id="PF08327">
    <property type="entry name" value="AHSA1"/>
    <property type="match status" value="1"/>
</dbReference>
<evidence type="ECO:0000313" key="4">
    <source>
        <dbReference type="Proteomes" id="UP000198748"/>
    </source>
</evidence>
<dbReference type="Proteomes" id="UP000198748">
    <property type="component" value="Unassembled WGS sequence"/>
</dbReference>
<evidence type="ECO:0000256" key="1">
    <source>
        <dbReference type="ARBA" id="ARBA00006817"/>
    </source>
</evidence>
<accession>A0A1G7MBY0</accession>
<dbReference type="EMBL" id="FNAN01000011">
    <property type="protein sequence ID" value="SDF59243.1"/>
    <property type="molecule type" value="Genomic_DNA"/>
</dbReference>
<comment type="similarity">
    <text evidence="1">Belongs to the AHA1 family.</text>
</comment>
<evidence type="ECO:0000259" key="2">
    <source>
        <dbReference type="Pfam" id="PF08327"/>
    </source>
</evidence>
<dbReference type="InterPro" id="IPR023393">
    <property type="entry name" value="START-like_dom_sf"/>
</dbReference>
<feature type="domain" description="Activator of Hsp90 ATPase homologue 1/2-like C-terminal" evidence="2">
    <location>
        <begin position="21"/>
        <end position="135"/>
    </location>
</feature>
<dbReference type="Gene3D" id="3.30.530.20">
    <property type="match status" value="1"/>
</dbReference>
<protein>
    <submittedName>
        <fullName evidence="3">Uncharacterized conserved protein YndB, AHSA1/START domain</fullName>
    </submittedName>
</protein>
<dbReference type="STRING" id="659014.SAMN04487996_111218"/>
<sequence length="161" mass="18172">MKVKPTGRVQGNEIVIERMFDASIEDVWKSVTESEQTAKWFGGWRGEPGPGKTIELQLVHEKGEPWVNILIVECKAPERLVVEMKDDHGLWRIETTLTRLSGKTKLGFVQPLTDPGLAGDVGPGWEYYLDMLAAVREGRSLPSFEDYYPALKPHYMAEKLG</sequence>
<gene>
    <name evidence="3" type="ORF">SAMN04487996_111218</name>
</gene>
<dbReference type="RefSeq" id="WP_090153563.1">
    <property type="nucleotide sequence ID" value="NZ_FNAN01000011.1"/>
</dbReference>
<dbReference type="AlphaFoldDB" id="A0A1G7MBY0"/>
<dbReference type="CDD" id="cd08899">
    <property type="entry name" value="SRPBCC_CalC_Aha1-like_6"/>
    <property type="match status" value="1"/>
</dbReference>